<comment type="caution">
    <text evidence="3">The sequence shown here is derived from an EMBL/GenBank/DDBJ whole genome shotgun (WGS) entry which is preliminary data.</text>
</comment>
<dbReference type="PANTHER" id="PTHR33121:SF70">
    <property type="entry name" value="SIGNALING PROTEIN YKOW"/>
    <property type="match status" value="1"/>
</dbReference>
<protein>
    <submittedName>
        <fullName evidence="3">EAL domain-containing protein</fullName>
    </submittedName>
</protein>
<keyword evidence="4" id="KW-1185">Reference proteome</keyword>
<dbReference type="SUPFAM" id="SSF54631">
    <property type="entry name" value="CBS-domain pair"/>
    <property type="match status" value="1"/>
</dbReference>
<accession>A0ABX1RQP3</accession>
<organism evidence="3 4">
    <name type="scientific">Pseudonocardia xinjiangensis</name>
    <dbReference type="NCBI Taxonomy" id="75289"/>
    <lineage>
        <taxon>Bacteria</taxon>
        <taxon>Bacillati</taxon>
        <taxon>Actinomycetota</taxon>
        <taxon>Actinomycetes</taxon>
        <taxon>Pseudonocardiales</taxon>
        <taxon>Pseudonocardiaceae</taxon>
        <taxon>Pseudonocardia</taxon>
    </lineage>
</organism>
<dbReference type="RefSeq" id="WP_169399871.1">
    <property type="nucleotide sequence ID" value="NZ_BAAAJH010000012.1"/>
</dbReference>
<feature type="domain" description="EAL" evidence="2">
    <location>
        <begin position="1"/>
        <end position="237"/>
    </location>
</feature>
<dbReference type="InterPro" id="IPR035919">
    <property type="entry name" value="EAL_sf"/>
</dbReference>
<dbReference type="InterPro" id="IPR001633">
    <property type="entry name" value="EAL_dom"/>
</dbReference>
<dbReference type="Proteomes" id="UP001296706">
    <property type="component" value="Unassembled WGS sequence"/>
</dbReference>
<dbReference type="PANTHER" id="PTHR33121">
    <property type="entry name" value="CYCLIC DI-GMP PHOSPHODIESTERASE PDEF"/>
    <property type="match status" value="1"/>
</dbReference>
<sequence>MSDYGRFTFEPLLNLVNGRPVGMEVRRCQARDQIEVVARQSVWGTRQLAEFDSGIAIASVLYGTEYDATVPLHVDVLADTVVAARRRVAQVRTSLRNRDPAGFTPPILLEINPALSAAPPDALAEGVAELRADGFGIGFDAVSRGFGLDLIAELEPDLVKIDPALVARMPHAPRARAVVAALLDVCRVVGVRVSATGVSTPEQLAAVRDHGIPWAQGPLLAEPRRRPSTSGILLPVELMPRSRAPQPPPGGPETAPLEQQRPRQSVADLAQAAVALPESVTAEKVRQALADHPQTGSVVLLDPNGQPTGFLDRNRFMLAISGPFGRALYANRPAIALAEEPRTIPATTDVRSALKFCLSGDRSRSYDDLVLLDAGRVCSGIVRVTDLLQEATGNPSAA</sequence>
<dbReference type="InterPro" id="IPR046342">
    <property type="entry name" value="CBS_dom_sf"/>
</dbReference>
<dbReference type="Gene3D" id="3.20.20.450">
    <property type="entry name" value="EAL domain"/>
    <property type="match status" value="1"/>
</dbReference>
<evidence type="ECO:0000256" key="1">
    <source>
        <dbReference type="SAM" id="MobiDB-lite"/>
    </source>
</evidence>
<dbReference type="SMART" id="SM00052">
    <property type="entry name" value="EAL"/>
    <property type="match status" value="1"/>
</dbReference>
<name>A0ABX1RQP3_9PSEU</name>
<dbReference type="PROSITE" id="PS50883">
    <property type="entry name" value="EAL"/>
    <property type="match status" value="1"/>
</dbReference>
<dbReference type="InterPro" id="IPR050706">
    <property type="entry name" value="Cyclic-di-GMP_PDE-like"/>
</dbReference>
<dbReference type="EMBL" id="JAAXKY010000175">
    <property type="protein sequence ID" value="NMH81844.1"/>
    <property type="molecule type" value="Genomic_DNA"/>
</dbReference>
<dbReference type="Pfam" id="PF00563">
    <property type="entry name" value="EAL"/>
    <property type="match status" value="1"/>
</dbReference>
<dbReference type="SUPFAM" id="SSF141868">
    <property type="entry name" value="EAL domain-like"/>
    <property type="match status" value="1"/>
</dbReference>
<gene>
    <name evidence="3" type="ORF">HF577_32730</name>
</gene>
<feature type="region of interest" description="Disordered" evidence="1">
    <location>
        <begin position="237"/>
        <end position="264"/>
    </location>
</feature>
<evidence type="ECO:0000259" key="2">
    <source>
        <dbReference type="PROSITE" id="PS50883"/>
    </source>
</evidence>
<evidence type="ECO:0000313" key="3">
    <source>
        <dbReference type="EMBL" id="NMH81844.1"/>
    </source>
</evidence>
<proteinExistence type="predicted"/>
<reference evidence="3 4" key="1">
    <citation type="submission" date="2020-04" db="EMBL/GenBank/DDBJ databases">
        <authorList>
            <person name="Klaysubun C."/>
            <person name="Duangmal K."/>
            <person name="Lipun K."/>
        </authorList>
    </citation>
    <scope>NUCLEOTIDE SEQUENCE [LARGE SCALE GENOMIC DNA]</scope>
    <source>
        <strain evidence="3 4">JCM 11839</strain>
    </source>
</reference>
<evidence type="ECO:0000313" key="4">
    <source>
        <dbReference type="Proteomes" id="UP001296706"/>
    </source>
</evidence>